<comment type="caution">
    <text evidence="2">The sequence shown here is derived from an EMBL/GenBank/DDBJ whole genome shotgun (WGS) entry which is preliminary data.</text>
</comment>
<evidence type="ECO:0000313" key="2">
    <source>
        <dbReference type="EMBL" id="OAE22005.1"/>
    </source>
</evidence>
<feature type="region of interest" description="Disordered" evidence="1">
    <location>
        <begin position="1"/>
        <end position="42"/>
    </location>
</feature>
<organism evidence="2 3">
    <name type="scientific">Marchantia polymorpha subsp. ruderalis</name>
    <dbReference type="NCBI Taxonomy" id="1480154"/>
    <lineage>
        <taxon>Eukaryota</taxon>
        <taxon>Viridiplantae</taxon>
        <taxon>Streptophyta</taxon>
        <taxon>Embryophyta</taxon>
        <taxon>Marchantiophyta</taxon>
        <taxon>Marchantiopsida</taxon>
        <taxon>Marchantiidae</taxon>
        <taxon>Marchantiales</taxon>
        <taxon>Marchantiaceae</taxon>
        <taxon>Marchantia</taxon>
    </lineage>
</organism>
<evidence type="ECO:0000313" key="3">
    <source>
        <dbReference type="Proteomes" id="UP000077202"/>
    </source>
</evidence>
<sequence>MALLEPQPRQSEAKRPTDRKKERRKEGTDRTGSGASIAPGLLLPSMHGLSQKAIIGPADVAISVGSWSKVLPEKDRRALGVGEGLGLGEEEETGGAEIWHFLTLGALGHYEPVPSSGLSRRGIRDEMGESLALIGPRLRANSKLRRGQST</sequence>
<keyword evidence="3" id="KW-1185">Reference proteome</keyword>
<gene>
    <name evidence="2" type="ORF">AXG93_4804s1100</name>
</gene>
<protein>
    <submittedName>
        <fullName evidence="2">Uncharacterized protein</fullName>
    </submittedName>
</protein>
<dbReference type="EMBL" id="LVLJ01003293">
    <property type="protein sequence ID" value="OAE22005.1"/>
    <property type="molecule type" value="Genomic_DNA"/>
</dbReference>
<name>A0A176VPW4_MARPO</name>
<dbReference type="AlphaFoldDB" id="A0A176VPW4"/>
<evidence type="ECO:0000256" key="1">
    <source>
        <dbReference type="SAM" id="MobiDB-lite"/>
    </source>
</evidence>
<accession>A0A176VPW4</accession>
<proteinExistence type="predicted"/>
<feature type="compositionally biased region" description="Basic and acidic residues" evidence="1">
    <location>
        <begin position="11"/>
        <end position="29"/>
    </location>
</feature>
<reference evidence="2" key="1">
    <citation type="submission" date="2016-03" db="EMBL/GenBank/DDBJ databases">
        <title>Mechanisms controlling the formation of the plant cell surface in tip-growing cells are functionally conserved among land plants.</title>
        <authorList>
            <person name="Honkanen S."/>
            <person name="Jones V.A."/>
            <person name="Morieri G."/>
            <person name="Champion C."/>
            <person name="Hetherington A.J."/>
            <person name="Kelly S."/>
            <person name="Saint-Marcoux D."/>
            <person name="Proust H."/>
            <person name="Prescott H."/>
            <person name="Dolan L."/>
        </authorList>
    </citation>
    <scope>NUCLEOTIDE SEQUENCE [LARGE SCALE GENOMIC DNA]</scope>
    <source>
        <tissue evidence="2">Whole gametophyte</tissue>
    </source>
</reference>
<dbReference type="Proteomes" id="UP000077202">
    <property type="component" value="Unassembled WGS sequence"/>
</dbReference>